<name>A0ACB0L0F8_TRIPR</name>
<organism evidence="1 2">
    <name type="scientific">Trifolium pratense</name>
    <name type="common">Red clover</name>
    <dbReference type="NCBI Taxonomy" id="57577"/>
    <lineage>
        <taxon>Eukaryota</taxon>
        <taxon>Viridiplantae</taxon>
        <taxon>Streptophyta</taxon>
        <taxon>Embryophyta</taxon>
        <taxon>Tracheophyta</taxon>
        <taxon>Spermatophyta</taxon>
        <taxon>Magnoliopsida</taxon>
        <taxon>eudicotyledons</taxon>
        <taxon>Gunneridae</taxon>
        <taxon>Pentapetalae</taxon>
        <taxon>rosids</taxon>
        <taxon>fabids</taxon>
        <taxon>Fabales</taxon>
        <taxon>Fabaceae</taxon>
        <taxon>Papilionoideae</taxon>
        <taxon>50 kb inversion clade</taxon>
        <taxon>NPAAA clade</taxon>
        <taxon>Hologalegina</taxon>
        <taxon>IRL clade</taxon>
        <taxon>Trifolieae</taxon>
        <taxon>Trifolium</taxon>
    </lineage>
</organism>
<evidence type="ECO:0000313" key="2">
    <source>
        <dbReference type="Proteomes" id="UP001177021"/>
    </source>
</evidence>
<keyword evidence="2" id="KW-1185">Reference proteome</keyword>
<accession>A0ACB0L0F8</accession>
<proteinExistence type="predicted"/>
<evidence type="ECO:0000313" key="1">
    <source>
        <dbReference type="EMBL" id="CAJ2662884.1"/>
    </source>
</evidence>
<protein>
    <submittedName>
        <fullName evidence="1">Uncharacterized protein</fullName>
    </submittedName>
</protein>
<dbReference type="Proteomes" id="UP001177021">
    <property type="component" value="Unassembled WGS sequence"/>
</dbReference>
<reference evidence="1" key="1">
    <citation type="submission" date="2023-10" db="EMBL/GenBank/DDBJ databases">
        <authorList>
            <person name="Rodriguez Cubillos JULIANA M."/>
            <person name="De Vega J."/>
        </authorList>
    </citation>
    <scope>NUCLEOTIDE SEQUENCE</scope>
</reference>
<gene>
    <name evidence="1" type="ORF">MILVUS5_LOCUS28412</name>
</gene>
<sequence length="167" mass="19288">MANVVIPKSNFNRGHEVTINVVGSVYVYNIMGMETNPLHGLVAFIFFVLIGFLQIKYPENPTPFQVYPKTMLVSIVSFLVYCFFFWIKLKFAIRVDAIMEVFGSLSLISLVLMLLPNTWGLYGFIIIYTLWFIFHVLVMIRLCFIGLSSKMRRTMRPLLLNTSIDLD</sequence>
<dbReference type="EMBL" id="CASHSV030000409">
    <property type="protein sequence ID" value="CAJ2662884.1"/>
    <property type="molecule type" value="Genomic_DNA"/>
</dbReference>
<comment type="caution">
    <text evidence="1">The sequence shown here is derived from an EMBL/GenBank/DDBJ whole genome shotgun (WGS) entry which is preliminary data.</text>
</comment>